<dbReference type="Proteomes" id="UP000176714">
    <property type="component" value="Unassembled WGS sequence"/>
</dbReference>
<name>A0A1F6ERW4_9BACT</name>
<comment type="caution">
    <text evidence="1">The sequence shown here is derived from an EMBL/GenBank/DDBJ whole genome shotgun (WGS) entry which is preliminary data.</text>
</comment>
<sequence length="117" mass="11908">MKRSSLFIMLALLAGCVTYQPIVDTRGVDMNRYHADLGECTQYAAQVDPASNAAAGAAGGAIIGAIIGSLFGSGRDTRNLAIAGAIGGGTGGAVGGARVQQDIIRRCMAGRGYNVLY</sequence>
<gene>
    <name evidence="1" type="ORF">A2950_00005</name>
</gene>
<accession>A0A1F6ERW4</accession>
<reference evidence="1 2" key="1">
    <citation type="journal article" date="2016" name="Nat. Commun.">
        <title>Thousands of microbial genomes shed light on interconnected biogeochemical processes in an aquifer system.</title>
        <authorList>
            <person name="Anantharaman K."/>
            <person name="Brown C.T."/>
            <person name="Hug L.A."/>
            <person name="Sharon I."/>
            <person name="Castelle C.J."/>
            <person name="Probst A.J."/>
            <person name="Thomas B.C."/>
            <person name="Singh A."/>
            <person name="Wilkins M.J."/>
            <person name="Karaoz U."/>
            <person name="Brodie E.L."/>
            <person name="Williams K.H."/>
            <person name="Hubbard S.S."/>
            <person name="Banfield J.F."/>
        </authorList>
    </citation>
    <scope>NUCLEOTIDE SEQUENCE [LARGE SCALE GENOMIC DNA]</scope>
</reference>
<proteinExistence type="predicted"/>
<dbReference type="STRING" id="1798516.A2950_00005"/>
<organism evidence="1 2">
    <name type="scientific">Candidatus Kaiserbacteria bacterium RIFCSPLOWO2_01_FULL_55_19</name>
    <dbReference type="NCBI Taxonomy" id="1798516"/>
    <lineage>
        <taxon>Bacteria</taxon>
        <taxon>Candidatus Kaiseribacteriota</taxon>
    </lineage>
</organism>
<dbReference type="AlphaFoldDB" id="A0A1F6ERW4"/>
<dbReference type="EMBL" id="MFMD01000025">
    <property type="protein sequence ID" value="OGG76381.1"/>
    <property type="molecule type" value="Genomic_DNA"/>
</dbReference>
<evidence type="ECO:0008006" key="3">
    <source>
        <dbReference type="Google" id="ProtNLM"/>
    </source>
</evidence>
<protein>
    <recommendedName>
        <fullName evidence="3">Glycine zipper domain-containing protein</fullName>
    </recommendedName>
</protein>
<evidence type="ECO:0000313" key="1">
    <source>
        <dbReference type="EMBL" id="OGG76381.1"/>
    </source>
</evidence>
<evidence type="ECO:0000313" key="2">
    <source>
        <dbReference type="Proteomes" id="UP000176714"/>
    </source>
</evidence>
<dbReference type="PROSITE" id="PS51257">
    <property type="entry name" value="PROKAR_LIPOPROTEIN"/>
    <property type="match status" value="1"/>
</dbReference>